<evidence type="ECO:0000256" key="1">
    <source>
        <dbReference type="ARBA" id="ARBA00001922"/>
    </source>
</evidence>
<reference evidence="7" key="1">
    <citation type="submission" date="2023-12" db="EMBL/GenBank/DDBJ databases">
        <title>Fervidustalea candida gen. nov., sp. nov., a novel member of the family Paenibacillaceae isolated from a geothermal area.</title>
        <authorList>
            <person name="Li W.-J."/>
            <person name="Jiao J.-Y."/>
            <person name="Chen Y."/>
        </authorList>
    </citation>
    <scope>NUCLEOTIDE SEQUENCE</scope>
    <source>
        <strain evidence="7">SYSU GA230002</strain>
    </source>
</reference>
<dbReference type="InterPro" id="IPR006158">
    <property type="entry name" value="Cobalamin-bd"/>
</dbReference>
<keyword evidence="5" id="KW-0170">Cobalt</keyword>
<accession>A0ABU5ZG71</accession>
<keyword evidence="4" id="KW-0413">Isomerase</keyword>
<comment type="caution">
    <text evidence="7">The sequence shown here is derived from an EMBL/GenBank/DDBJ whole genome shotgun (WGS) entry which is preliminary data.</text>
</comment>
<dbReference type="CDD" id="cd02071">
    <property type="entry name" value="MM_CoA_mut_B12_BD"/>
    <property type="match status" value="1"/>
</dbReference>
<gene>
    <name evidence="7" type="ORF">VF724_07480</name>
</gene>
<dbReference type="Proteomes" id="UP001310386">
    <property type="component" value="Unassembled WGS sequence"/>
</dbReference>
<evidence type="ECO:0000256" key="3">
    <source>
        <dbReference type="ARBA" id="ARBA00022723"/>
    </source>
</evidence>
<feature type="domain" description="B12-binding" evidence="6">
    <location>
        <begin position="4"/>
        <end position="131"/>
    </location>
</feature>
<keyword evidence="8" id="KW-1185">Reference proteome</keyword>
<evidence type="ECO:0000256" key="2">
    <source>
        <dbReference type="ARBA" id="ARBA00022628"/>
    </source>
</evidence>
<dbReference type="PANTHER" id="PTHR48101:SF3">
    <property type="entry name" value="COENZYME B12-DEPENDENT MUTASE"/>
    <property type="match status" value="1"/>
</dbReference>
<proteinExistence type="predicted"/>
<dbReference type="RefSeq" id="WP_371753621.1">
    <property type="nucleotide sequence ID" value="NZ_JAYJLD010000008.1"/>
</dbReference>
<evidence type="ECO:0000256" key="4">
    <source>
        <dbReference type="ARBA" id="ARBA00023235"/>
    </source>
</evidence>
<dbReference type="Pfam" id="PF02310">
    <property type="entry name" value="B12-binding"/>
    <property type="match status" value="1"/>
</dbReference>
<dbReference type="PANTHER" id="PTHR48101">
    <property type="entry name" value="METHYLMALONYL-COA MUTASE, MITOCHONDRIAL-RELATED"/>
    <property type="match status" value="1"/>
</dbReference>
<evidence type="ECO:0000256" key="5">
    <source>
        <dbReference type="ARBA" id="ARBA00023285"/>
    </source>
</evidence>
<evidence type="ECO:0000259" key="6">
    <source>
        <dbReference type="PROSITE" id="PS51332"/>
    </source>
</evidence>
<dbReference type="EMBL" id="JAYJLD010000008">
    <property type="protein sequence ID" value="MEB3101503.1"/>
    <property type="molecule type" value="Genomic_DNA"/>
</dbReference>
<dbReference type="InterPro" id="IPR006159">
    <property type="entry name" value="Acid_CoA_mut_C"/>
</dbReference>
<evidence type="ECO:0000313" key="7">
    <source>
        <dbReference type="EMBL" id="MEB3101503.1"/>
    </source>
</evidence>
<dbReference type="NCBIfam" id="TIGR00640">
    <property type="entry name" value="acid_CoA_mut_C"/>
    <property type="match status" value="1"/>
</dbReference>
<evidence type="ECO:0000313" key="8">
    <source>
        <dbReference type="Proteomes" id="UP001310386"/>
    </source>
</evidence>
<name>A0ABU5ZG71_9BACL</name>
<sequence length="140" mass="15434">MKQPIRILIAKPGLDGHTRGALVIARGLMEAGMHVLYSGLRKTPEQIVEMAVRNRVDLVGLSSLSGAHMSWFPEVMRLLRQKRPDMPVICGGIIPEEDIPKLREMGISAIFPPGTEIRTVVSFIRENIGKDAPSQIRISG</sequence>
<keyword evidence="3" id="KW-0479">Metal-binding</keyword>
<dbReference type="InterPro" id="IPR036724">
    <property type="entry name" value="Cobalamin-bd_sf"/>
</dbReference>
<dbReference type="Gene3D" id="3.40.50.280">
    <property type="entry name" value="Cobalamin-binding domain"/>
    <property type="match status" value="1"/>
</dbReference>
<dbReference type="SUPFAM" id="SSF52242">
    <property type="entry name" value="Cobalamin (vitamin B12)-binding domain"/>
    <property type="match status" value="1"/>
</dbReference>
<comment type="cofactor">
    <cofactor evidence="1">
        <name>adenosylcob(III)alamin</name>
        <dbReference type="ChEBI" id="CHEBI:18408"/>
    </cofactor>
</comment>
<protein>
    <submittedName>
        <fullName evidence="7">Cobalamin B12-binding domain-containing protein</fullName>
    </submittedName>
</protein>
<organism evidence="7 8">
    <name type="scientific">Ferviditalea candida</name>
    <dbReference type="NCBI Taxonomy" id="3108399"/>
    <lineage>
        <taxon>Bacteria</taxon>
        <taxon>Bacillati</taxon>
        <taxon>Bacillota</taxon>
        <taxon>Bacilli</taxon>
        <taxon>Bacillales</taxon>
        <taxon>Paenibacillaceae</taxon>
        <taxon>Ferviditalea</taxon>
    </lineage>
</organism>
<dbReference type="PROSITE" id="PS51332">
    <property type="entry name" value="B12_BINDING"/>
    <property type="match status" value="1"/>
</dbReference>
<keyword evidence="2" id="KW-0846">Cobalamin</keyword>